<feature type="binding site" evidence="6">
    <location>
        <position position="251"/>
    </location>
    <ligand>
        <name>Fe cation</name>
        <dbReference type="ChEBI" id="CHEBI:24875"/>
        <label>2</label>
    </ligand>
</feature>
<dbReference type="InterPro" id="IPR004843">
    <property type="entry name" value="Calcineurin-like_PHP"/>
</dbReference>
<dbReference type="EMBL" id="JAUEIE010000007">
    <property type="protein sequence ID" value="MDN0023029.1"/>
    <property type="molecule type" value="Genomic_DNA"/>
</dbReference>
<evidence type="ECO:0000256" key="6">
    <source>
        <dbReference type="PIRSR" id="PIRSR000898-1"/>
    </source>
</evidence>
<keyword evidence="4 5" id="KW-0378">Hydrolase</keyword>
<name>A0AAW7JK59_9BACT</name>
<proteinExistence type="predicted"/>
<evidence type="ECO:0000256" key="2">
    <source>
        <dbReference type="ARBA" id="ARBA00012646"/>
    </source>
</evidence>
<comment type="caution">
    <text evidence="9">The sequence shown here is derived from an EMBL/GenBank/DDBJ whole genome shotgun (WGS) entry which is preliminary data.</text>
</comment>
<feature type="binding site" evidence="6">
    <location>
        <position position="122"/>
    </location>
    <ligand>
        <name>Fe cation</name>
        <dbReference type="ChEBI" id="CHEBI:24875"/>
        <label>2</label>
    </ligand>
</feature>
<dbReference type="PIRSF" id="PIRSF000898">
    <property type="entry name" value="Acid_Ptase_5"/>
    <property type="match status" value="1"/>
</dbReference>
<keyword evidence="5 6" id="KW-0408">Iron</keyword>
<dbReference type="Proteomes" id="UP001167831">
    <property type="component" value="Unassembled WGS sequence"/>
</dbReference>
<dbReference type="Proteomes" id="UP001168478">
    <property type="component" value="Unassembled WGS sequence"/>
</dbReference>
<comment type="catalytic activity">
    <reaction evidence="1 5">
        <text>a phosphate monoester + H2O = an alcohol + phosphate</text>
        <dbReference type="Rhea" id="RHEA:15017"/>
        <dbReference type="ChEBI" id="CHEBI:15377"/>
        <dbReference type="ChEBI" id="CHEBI:30879"/>
        <dbReference type="ChEBI" id="CHEBI:43474"/>
        <dbReference type="ChEBI" id="CHEBI:67140"/>
        <dbReference type="EC" id="3.1.3.2"/>
    </reaction>
</comment>
<feature type="binding site" evidence="6">
    <location>
        <position position="213"/>
    </location>
    <ligand>
        <name>Fe cation</name>
        <dbReference type="ChEBI" id="CHEBI:24875"/>
        <label>2</label>
    </ligand>
</feature>
<protein>
    <recommendedName>
        <fullName evidence="2 5">acid phosphatase</fullName>
        <ecNumber evidence="2 5">3.1.3.2</ecNumber>
    </recommendedName>
</protein>
<dbReference type="PANTHER" id="PTHR10161:SF14">
    <property type="entry name" value="TARTRATE-RESISTANT ACID PHOSPHATASE TYPE 5"/>
    <property type="match status" value="1"/>
</dbReference>
<reference evidence="9" key="1">
    <citation type="submission" date="2023-06" db="EMBL/GenBank/DDBJ databases">
        <authorList>
            <person name="Zeman M."/>
            <person name="Kubasova T."/>
            <person name="Jahodarova E."/>
            <person name="Nykrynova M."/>
            <person name="Rychlik I."/>
        </authorList>
    </citation>
    <scope>NUCLEOTIDE SEQUENCE</scope>
    <source>
        <strain evidence="9">ET15</strain>
        <strain evidence="8">ET37</strain>
    </source>
</reference>
<dbReference type="InterPro" id="IPR051558">
    <property type="entry name" value="Metallophosphoesterase_PAP"/>
</dbReference>
<evidence type="ECO:0000313" key="11">
    <source>
        <dbReference type="Proteomes" id="UP001168478"/>
    </source>
</evidence>
<evidence type="ECO:0000256" key="3">
    <source>
        <dbReference type="ARBA" id="ARBA00022729"/>
    </source>
</evidence>
<reference evidence="9" key="2">
    <citation type="submission" date="2023-08" db="EMBL/GenBank/DDBJ databases">
        <title>Identification and characterization of horizontal gene transfer across gut microbiota members of farm animals based on homology search.</title>
        <authorList>
            <person name="Schwarzerova J."/>
            <person name="Nykrynova M."/>
            <person name="Jureckova K."/>
            <person name="Cejkova D."/>
            <person name="Rychlik I."/>
        </authorList>
    </citation>
    <scope>NUCLEOTIDE SEQUENCE</scope>
    <source>
        <strain evidence="9">ET15</strain>
        <strain evidence="8">ET37</strain>
    </source>
</reference>
<feature type="binding site" evidence="6">
    <location>
        <position position="253"/>
    </location>
    <ligand>
        <name>Fe cation</name>
        <dbReference type="ChEBI" id="CHEBI:24875"/>
        <label>1</label>
    </ligand>
</feature>
<feature type="binding site" evidence="6">
    <location>
        <position position="84"/>
    </location>
    <ligand>
        <name>Fe cation</name>
        <dbReference type="ChEBI" id="CHEBI:24875"/>
        <label>1</label>
    </ligand>
</feature>
<feature type="binding site" evidence="6">
    <location>
        <position position="84"/>
    </location>
    <ligand>
        <name>Fe cation</name>
        <dbReference type="ChEBI" id="CHEBI:24875"/>
        <label>2</label>
    </ligand>
</feature>
<keyword evidence="10" id="KW-1185">Reference proteome</keyword>
<dbReference type="PANTHER" id="PTHR10161">
    <property type="entry name" value="TARTRATE-RESISTANT ACID PHOSPHATASE TYPE 5"/>
    <property type="match status" value="1"/>
</dbReference>
<evidence type="ECO:0000313" key="10">
    <source>
        <dbReference type="Proteomes" id="UP001167831"/>
    </source>
</evidence>
<sequence length="323" mass="36427">MKSSMTDFRKGLHTVFAAVILSFLGCLAVYAQTPADWEKLKGDVVLYMANDLGRNGYYDQKPIAELMGVMAETLGPECVIAAGDVHHFEGVASVDDPLWMTNYEQIYSHPELMLAWYPILGNHEYRGNTQAVLDYGKVSRRWEMGGRYYTRTFNEDGTTLRIVFVDTTPLISKYREESDKYPDACKQDNDGQLKWLDATLSQAKEDWVIVVGHHPIYAETPKDDVERTDLQRTLLPILKKYNNVSLYACGHIHNFQHIKMKGDSIDYVVNSAGSLARSVKPVEGTVFCSSEPGFSVISATKKSLNMYMIDKTGKVLHTVTKTK</sequence>
<feature type="binding site" evidence="6">
    <location>
        <position position="51"/>
    </location>
    <ligand>
        <name>Fe cation</name>
        <dbReference type="ChEBI" id="CHEBI:24875"/>
        <label>1</label>
    </ligand>
</feature>
<dbReference type="GO" id="GO:0003993">
    <property type="term" value="F:acid phosphatase activity"/>
    <property type="evidence" value="ECO:0007669"/>
    <property type="project" value="UniProtKB-UniRule"/>
</dbReference>
<comment type="cofactor">
    <cofactor evidence="6">
        <name>Fe cation</name>
        <dbReference type="ChEBI" id="CHEBI:24875"/>
    </cofactor>
    <text evidence="6">Binds 2 iron ions per subunit.</text>
</comment>
<dbReference type="AlphaFoldDB" id="A0AAW7JK59"/>
<dbReference type="GO" id="GO:0046872">
    <property type="term" value="F:metal ion binding"/>
    <property type="evidence" value="ECO:0007669"/>
    <property type="project" value="UniProtKB-KW"/>
</dbReference>
<dbReference type="SUPFAM" id="SSF56300">
    <property type="entry name" value="Metallo-dependent phosphatases"/>
    <property type="match status" value="1"/>
</dbReference>
<dbReference type="PROSITE" id="PS51257">
    <property type="entry name" value="PROKAR_LIPOPROTEIN"/>
    <property type="match status" value="1"/>
</dbReference>
<keyword evidence="3" id="KW-0732">Signal</keyword>
<dbReference type="InterPro" id="IPR024927">
    <property type="entry name" value="Acid_PPase"/>
</dbReference>
<evidence type="ECO:0000313" key="9">
    <source>
        <dbReference type="EMBL" id="MDN0025267.1"/>
    </source>
</evidence>
<evidence type="ECO:0000256" key="1">
    <source>
        <dbReference type="ARBA" id="ARBA00000032"/>
    </source>
</evidence>
<evidence type="ECO:0000259" key="7">
    <source>
        <dbReference type="Pfam" id="PF00149"/>
    </source>
</evidence>
<evidence type="ECO:0000256" key="5">
    <source>
        <dbReference type="PIRNR" id="PIRNR000898"/>
    </source>
</evidence>
<dbReference type="Pfam" id="PF00149">
    <property type="entry name" value="Metallophos"/>
    <property type="match status" value="1"/>
</dbReference>
<dbReference type="InterPro" id="IPR029052">
    <property type="entry name" value="Metallo-depent_PP-like"/>
</dbReference>
<dbReference type="EC" id="3.1.3.2" evidence="2 5"/>
<accession>A0AAW7JK59</accession>
<evidence type="ECO:0000256" key="4">
    <source>
        <dbReference type="ARBA" id="ARBA00022801"/>
    </source>
</evidence>
<keyword evidence="6" id="KW-0479">Metal-binding</keyword>
<organism evidence="9 11">
    <name type="scientific">Leyella lascolaii</name>
    <dbReference type="NCBI Taxonomy" id="1776379"/>
    <lineage>
        <taxon>Bacteria</taxon>
        <taxon>Pseudomonadati</taxon>
        <taxon>Bacteroidota</taxon>
        <taxon>Bacteroidia</taxon>
        <taxon>Bacteroidales</taxon>
        <taxon>Prevotellaceae</taxon>
        <taxon>Leyella</taxon>
    </lineage>
</organism>
<dbReference type="RefSeq" id="WP_289825543.1">
    <property type="nucleotide sequence ID" value="NZ_JAUEIE010000007.1"/>
</dbReference>
<dbReference type="Gene3D" id="3.60.21.10">
    <property type="match status" value="1"/>
</dbReference>
<gene>
    <name evidence="8" type="ORF">QVN81_08370</name>
    <name evidence="9" type="ORF">QVN84_07015</name>
</gene>
<feature type="domain" description="Calcineurin-like phosphoesterase" evidence="7">
    <location>
        <begin position="61"/>
        <end position="254"/>
    </location>
</feature>
<dbReference type="EMBL" id="JAUEIF010000005">
    <property type="protein sequence ID" value="MDN0025267.1"/>
    <property type="molecule type" value="Genomic_DNA"/>
</dbReference>
<evidence type="ECO:0000313" key="8">
    <source>
        <dbReference type="EMBL" id="MDN0023029.1"/>
    </source>
</evidence>